<feature type="domain" description="Leucine-binding protein" evidence="4">
    <location>
        <begin position="26"/>
        <end position="361"/>
    </location>
</feature>
<evidence type="ECO:0000256" key="3">
    <source>
        <dbReference type="ARBA" id="ARBA00022970"/>
    </source>
</evidence>
<evidence type="ECO:0000256" key="2">
    <source>
        <dbReference type="ARBA" id="ARBA00022729"/>
    </source>
</evidence>
<dbReference type="InterPro" id="IPR028081">
    <property type="entry name" value="Leu-bd"/>
</dbReference>
<keyword evidence="6" id="KW-1185">Reference proteome</keyword>
<dbReference type="EMBL" id="JBIHMM010000005">
    <property type="protein sequence ID" value="MFH0255235.1"/>
    <property type="molecule type" value="Genomic_DNA"/>
</dbReference>
<comment type="caution">
    <text evidence="5">The sequence shown here is derived from an EMBL/GenBank/DDBJ whole genome shotgun (WGS) entry which is preliminary data.</text>
</comment>
<dbReference type="Gene3D" id="3.40.50.2300">
    <property type="match status" value="2"/>
</dbReference>
<proteinExistence type="inferred from homology"/>
<evidence type="ECO:0000313" key="6">
    <source>
        <dbReference type="Proteomes" id="UP001607157"/>
    </source>
</evidence>
<dbReference type="SUPFAM" id="SSF53822">
    <property type="entry name" value="Periplasmic binding protein-like I"/>
    <property type="match status" value="1"/>
</dbReference>
<accession>A0ABW7ID07</accession>
<name>A0ABW7ID07_9RHOB</name>
<evidence type="ECO:0000256" key="1">
    <source>
        <dbReference type="ARBA" id="ARBA00010062"/>
    </source>
</evidence>
<dbReference type="PANTHER" id="PTHR30483">
    <property type="entry name" value="LEUCINE-SPECIFIC-BINDING PROTEIN"/>
    <property type="match status" value="1"/>
</dbReference>
<evidence type="ECO:0000313" key="5">
    <source>
        <dbReference type="EMBL" id="MFH0255235.1"/>
    </source>
</evidence>
<keyword evidence="3" id="KW-0029">Amino-acid transport</keyword>
<organism evidence="5 6">
    <name type="scientific">Roseovarius aquimarinus</name>
    <dbReference type="NCBI Taxonomy" id="1229156"/>
    <lineage>
        <taxon>Bacteria</taxon>
        <taxon>Pseudomonadati</taxon>
        <taxon>Pseudomonadota</taxon>
        <taxon>Alphaproteobacteria</taxon>
        <taxon>Rhodobacterales</taxon>
        <taxon>Roseobacteraceae</taxon>
        <taxon>Roseovarius</taxon>
    </lineage>
</organism>
<dbReference type="PANTHER" id="PTHR30483:SF38">
    <property type="entry name" value="BLR7848 PROTEIN"/>
    <property type="match status" value="1"/>
</dbReference>
<dbReference type="InterPro" id="IPR051010">
    <property type="entry name" value="BCAA_transport"/>
</dbReference>
<evidence type="ECO:0000259" key="4">
    <source>
        <dbReference type="Pfam" id="PF13458"/>
    </source>
</evidence>
<dbReference type="InterPro" id="IPR028082">
    <property type="entry name" value="Peripla_BP_I"/>
</dbReference>
<dbReference type="Proteomes" id="UP001607157">
    <property type="component" value="Unassembled WGS sequence"/>
</dbReference>
<keyword evidence="2" id="KW-0732">Signal</keyword>
<dbReference type="CDD" id="cd06336">
    <property type="entry name" value="PBP1_ABC_ligand_binding-like"/>
    <property type="match status" value="1"/>
</dbReference>
<keyword evidence="3" id="KW-0813">Transport</keyword>
<dbReference type="RefSeq" id="WP_377172992.1">
    <property type="nucleotide sequence ID" value="NZ_JBHTJC010000006.1"/>
</dbReference>
<protein>
    <submittedName>
        <fullName evidence="5">ABC transporter substrate-binding protein</fullName>
    </submittedName>
</protein>
<dbReference type="Pfam" id="PF13458">
    <property type="entry name" value="Peripla_BP_6"/>
    <property type="match status" value="1"/>
</dbReference>
<gene>
    <name evidence="5" type="ORF">ACGRVM_15115</name>
</gene>
<comment type="similarity">
    <text evidence="1">Belongs to the leucine-binding protein family.</text>
</comment>
<sequence length="437" mass="47975">MTSSSFAHRLAVRSALPRLSAGARAPVNIGFLGPLSGPVQSWGLPGLNGARIWEDWLNAAGGLMIDGQRHPVRIHAFDCGYDPEHSMEGARQMVQRHEVALLMMLGGDTFTPVRDFLMRSRVLTSTLLPSDLTPDTPWLIAPSELHPIYCVTGIDWLARARPNLGTAAICSQTDALGLPSLATYRAAFKAAGIAITREVQYPPEQTDPAPIVDAMLEDAPDILCWSTSYAPMVHAMTEYAHARGFAGQIVSCTLDNYPALVARTSPEFMEGTLFQFPDFDDPLLREKAFFFNQPDMFFEEYNRRFPESWSAVSWEYVAVLEIWQAAVEKSGSLAPASVLAAMKQLGQVTHAFGPAEWWGDEMFGISNALVGDWPVVTLQSGKARITEFGSIPAWLGRHGALLRREMSDLGQLWEQRLARGGWAHGATDRADASGDRG</sequence>
<reference evidence="5 6" key="1">
    <citation type="submission" date="2024-10" db="EMBL/GenBank/DDBJ databases">
        <authorList>
            <person name="Yang X.-N."/>
        </authorList>
    </citation>
    <scope>NUCLEOTIDE SEQUENCE [LARGE SCALE GENOMIC DNA]</scope>
    <source>
        <strain evidence="5 6">CAU 1059</strain>
    </source>
</reference>